<comment type="caution">
    <text evidence="2">The sequence shown here is derived from an EMBL/GenBank/DDBJ whole genome shotgun (WGS) entry which is preliminary data.</text>
</comment>
<evidence type="ECO:0000256" key="1">
    <source>
        <dbReference type="SAM" id="MobiDB-lite"/>
    </source>
</evidence>
<dbReference type="AlphaFoldDB" id="A0AAV3YMD6"/>
<dbReference type="EMBL" id="BLXT01001120">
    <property type="protein sequence ID" value="GFN83228.1"/>
    <property type="molecule type" value="Genomic_DNA"/>
</dbReference>
<proteinExistence type="predicted"/>
<feature type="compositionally biased region" description="Basic and acidic residues" evidence="1">
    <location>
        <begin position="1"/>
        <end position="24"/>
    </location>
</feature>
<keyword evidence="3" id="KW-1185">Reference proteome</keyword>
<dbReference type="Proteomes" id="UP000735302">
    <property type="component" value="Unassembled WGS sequence"/>
</dbReference>
<protein>
    <submittedName>
        <fullName evidence="2">Uncharacterized protein</fullName>
    </submittedName>
</protein>
<sequence>MDSARLFEPEKSKGGSQRAGEHKTSTNNQWSFFKCKRHGRVAPLRVSSVERHNGVDGAVPLRKIGAEMVPEALADIYSLLDVPEGLLSDQGT</sequence>
<evidence type="ECO:0000313" key="3">
    <source>
        <dbReference type="Proteomes" id="UP000735302"/>
    </source>
</evidence>
<accession>A0AAV3YMD6</accession>
<reference evidence="2 3" key="1">
    <citation type="journal article" date="2021" name="Elife">
        <title>Chloroplast acquisition without the gene transfer in kleptoplastic sea slugs, Plakobranchus ocellatus.</title>
        <authorList>
            <person name="Maeda T."/>
            <person name="Takahashi S."/>
            <person name="Yoshida T."/>
            <person name="Shimamura S."/>
            <person name="Takaki Y."/>
            <person name="Nagai Y."/>
            <person name="Toyoda A."/>
            <person name="Suzuki Y."/>
            <person name="Arimoto A."/>
            <person name="Ishii H."/>
            <person name="Satoh N."/>
            <person name="Nishiyama T."/>
            <person name="Hasebe M."/>
            <person name="Maruyama T."/>
            <person name="Minagawa J."/>
            <person name="Obokata J."/>
            <person name="Shigenobu S."/>
        </authorList>
    </citation>
    <scope>NUCLEOTIDE SEQUENCE [LARGE SCALE GENOMIC DNA]</scope>
</reference>
<gene>
    <name evidence="2" type="ORF">PoB_000973400</name>
</gene>
<feature type="region of interest" description="Disordered" evidence="1">
    <location>
        <begin position="1"/>
        <end position="26"/>
    </location>
</feature>
<name>A0AAV3YMD6_9GAST</name>
<organism evidence="2 3">
    <name type="scientific">Plakobranchus ocellatus</name>
    <dbReference type="NCBI Taxonomy" id="259542"/>
    <lineage>
        <taxon>Eukaryota</taxon>
        <taxon>Metazoa</taxon>
        <taxon>Spiralia</taxon>
        <taxon>Lophotrochozoa</taxon>
        <taxon>Mollusca</taxon>
        <taxon>Gastropoda</taxon>
        <taxon>Heterobranchia</taxon>
        <taxon>Euthyneura</taxon>
        <taxon>Panpulmonata</taxon>
        <taxon>Sacoglossa</taxon>
        <taxon>Placobranchoidea</taxon>
        <taxon>Plakobranchidae</taxon>
        <taxon>Plakobranchus</taxon>
    </lineage>
</organism>
<evidence type="ECO:0000313" key="2">
    <source>
        <dbReference type="EMBL" id="GFN83228.1"/>
    </source>
</evidence>